<feature type="domain" description="DUF8207" evidence="2">
    <location>
        <begin position="149"/>
        <end position="247"/>
    </location>
</feature>
<evidence type="ECO:0000313" key="3">
    <source>
        <dbReference type="EMBL" id="EZA61268.1"/>
    </source>
</evidence>
<sequence length="330" mass="36553">MSSGAAAPTLQEREAIVEEITRARESICRKHRSLRTGRMEDEQALESHFKPIVGPLKRLVEHTINDEPDAVDVTRVKRKFEEAEEDADASAIVTPLKIGRQRLSATSSPLISATLEADARGRRTGADEPAGAIRRRDSGRDPASKTSVIDNVYGVYIGKTGTMLGDKRFDVSADDSIFVGGVRYEGRPGLYELIFIRAPDESAYTVEDMTMYRRILLVTNAHRQRHQTHRPIKSNKGYKYRTIIAPLISVRLVADHSGAGVEPPLQSPPPPPPTMRVTGNAVDYVHWDDLNELVDRLRLIEASRGAGNDSHDAEFLSIIEELLEAGIITI</sequence>
<evidence type="ECO:0000256" key="1">
    <source>
        <dbReference type="SAM" id="MobiDB-lite"/>
    </source>
</evidence>
<evidence type="ECO:0000313" key="4">
    <source>
        <dbReference type="Proteomes" id="UP000053097"/>
    </source>
</evidence>
<dbReference type="EMBL" id="KK107062">
    <property type="protein sequence ID" value="EZA61268.1"/>
    <property type="molecule type" value="Genomic_DNA"/>
</dbReference>
<reference evidence="3 4" key="1">
    <citation type="journal article" date="2014" name="Curr. Biol.">
        <title>The genome of the clonal raider ant Cerapachys biroi.</title>
        <authorList>
            <person name="Oxley P.R."/>
            <person name="Ji L."/>
            <person name="Fetter-Pruneda I."/>
            <person name="McKenzie S.K."/>
            <person name="Li C."/>
            <person name="Hu H."/>
            <person name="Zhang G."/>
            <person name="Kronauer D.J."/>
        </authorList>
    </citation>
    <scope>NUCLEOTIDE SEQUENCE [LARGE SCALE GENOMIC DNA]</scope>
</reference>
<keyword evidence="4" id="KW-1185">Reference proteome</keyword>
<gene>
    <name evidence="3" type="ORF">X777_13204</name>
</gene>
<organism evidence="3 4">
    <name type="scientific">Ooceraea biroi</name>
    <name type="common">Clonal raider ant</name>
    <name type="synonym">Cerapachys biroi</name>
    <dbReference type="NCBI Taxonomy" id="2015173"/>
    <lineage>
        <taxon>Eukaryota</taxon>
        <taxon>Metazoa</taxon>
        <taxon>Ecdysozoa</taxon>
        <taxon>Arthropoda</taxon>
        <taxon>Hexapoda</taxon>
        <taxon>Insecta</taxon>
        <taxon>Pterygota</taxon>
        <taxon>Neoptera</taxon>
        <taxon>Endopterygota</taxon>
        <taxon>Hymenoptera</taxon>
        <taxon>Apocrita</taxon>
        <taxon>Aculeata</taxon>
        <taxon>Formicoidea</taxon>
        <taxon>Formicidae</taxon>
        <taxon>Dorylinae</taxon>
        <taxon>Ooceraea</taxon>
    </lineage>
</organism>
<proteinExistence type="predicted"/>
<evidence type="ECO:0000259" key="2">
    <source>
        <dbReference type="Pfam" id="PF26634"/>
    </source>
</evidence>
<dbReference type="PANTHER" id="PTHR35374:SF1">
    <property type="entry name" value="PROTEIN KINASE DOMAIN-CONTAINING PROTEIN"/>
    <property type="match status" value="1"/>
</dbReference>
<feature type="region of interest" description="Disordered" evidence="1">
    <location>
        <begin position="119"/>
        <end position="144"/>
    </location>
</feature>
<name>A0A026WZK9_OOCBI</name>
<feature type="compositionally biased region" description="Basic and acidic residues" evidence="1">
    <location>
        <begin position="134"/>
        <end position="143"/>
    </location>
</feature>
<dbReference type="Proteomes" id="UP000053097">
    <property type="component" value="Unassembled WGS sequence"/>
</dbReference>
<protein>
    <recommendedName>
        <fullName evidence="2">DUF8207 domain-containing protein</fullName>
    </recommendedName>
</protein>
<accession>A0A026WZK9</accession>
<dbReference type="PANTHER" id="PTHR35374">
    <property type="entry name" value="CYCLIN-DEPENDENT KINASE 11A-LIKE"/>
    <property type="match status" value="1"/>
</dbReference>
<dbReference type="InterPro" id="IPR058520">
    <property type="entry name" value="DUF8207"/>
</dbReference>
<dbReference type="Pfam" id="PF26634">
    <property type="entry name" value="DUF8207"/>
    <property type="match status" value="1"/>
</dbReference>
<dbReference type="AlphaFoldDB" id="A0A026WZK9"/>